<dbReference type="Gene3D" id="1.10.418.10">
    <property type="entry name" value="Calponin-like domain"/>
    <property type="match status" value="1"/>
</dbReference>
<dbReference type="PANTHER" id="PTHR47385:SF14">
    <property type="entry name" value="TRANSGELIN"/>
    <property type="match status" value="1"/>
</dbReference>
<dbReference type="InterPro" id="IPR036872">
    <property type="entry name" value="CH_dom_sf"/>
</dbReference>
<dbReference type="InterPro" id="IPR001715">
    <property type="entry name" value="CH_dom"/>
</dbReference>
<sequence>MEKIYGIKPDVTTLDEDLKLLRASKFSKDAIEEIKNWIFDSVLRIKDRPTNSPLLDLLKDGTILCQLANTLIFENDQDQRNFITWKHSNLPFVQMEQISQFLDFVRQYGVPEDELFQTIDLYESKDPTAVYQTLKSLSRYANKKHPNRFPVLGPQLAEKRVPPPIKRKPDHLKSTNNNSGNSNGTGWSTYEYGYMGGASQGSEHIVFGQRRNIL</sequence>
<dbReference type="SMART" id="SM00033">
    <property type="entry name" value="CH"/>
    <property type="match status" value="1"/>
</dbReference>
<dbReference type="GO" id="GO:0007015">
    <property type="term" value="P:actin filament organization"/>
    <property type="evidence" value="ECO:0007669"/>
    <property type="project" value="TreeGrafter"/>
</dbReference>
<dbReference type="Pfam" id="PF00307">
    <property type="entry name" value="CH"/>
    <property type="match status" value="1"/>
</dbReference>
<feature type="compositionally biased region" description="Low complexity" evidence="1">
    <location>
        <begin position="174"/>
        <end position="185"/>
    </location>
</feature>
<dbReference type="Proteomes" id="UP001306508">
    <property type="component" value="Unassembled WGS sequence"/>
</dbReference>
<protein>
    <recommendedName>
        <fullName evidence="2">Calponin-homology (CH) domain-containing protein</fullName>
    </recommendedName>
</protein>
<dbReference type="EMBL" id="JAWIZZ010000022">
    <property type="protein sequence ID" value="KAK5781992.1"/>
    <property type="molecule type" value="Genomic_DNA"/>
</dbReference>
<evidence type="ECO:0000313" key="4">
    <source>
        <dbReference type="Proteomes" id="UP001306508"/>
    </source>
</evidence>
<keyword evidence="4" id="KW-1185">Reference proteome</keyword>
<comment type="caution">
    <text evidence="3">The sequence shown here is derived from an EMBL/GenBank/DDBJ whole genome shotgun (WGS) entry which is preliminary data.</text>
</comment>
<proteinExistence type="predicted"/>
<dbReference type="PANTHER" id="PTHR47385">
    <property type="entry name" value="CALPONIN"/>
    <property type="match status" value="1"/>
</dbReference>
<dbReference type="GO" id="GO:0015629">
    <property type="term" value="C:actin cytoskeleton"/>
    <property type="evidence" value="ECO:0007669"/>
    <property type="project" value="TreeGrafter"/>
</dbReference>
<evidence type="ECO:0000256" key="1">
    <source>
        <dbReference type="SAM" id="MobiDB-lite"/>
    </source>
</evidence>
<dbReference type="InterPro" id="IPR050606">
    <property type="entry name" value="Calponin-like"/>
</dbReference>
<name>A0AAN7WQS2_9SACH</name>
<feature type="region of interest" description="Disordered" evidence="1">
    <location>
        <begin position="159"/>
        <end position="185"/>
    </location>
</feature>
<evidence type="ECO:0000259" key="2">
    <source>
        <dbReference type="PROSITE" id="PS50021"/>
    </source>
</evidence>
<accession>A0AAN7WQS2</accession>
<gene>
    <name evidence="3" type="ORF">RI543_000478</name>
</gene>
<reference evidence="4" key="1">
    <citation type="submission" date="2023-07" db="EMBL/GenBank/DDBJ databases">
        <title>A draft genome of Kazachstania heterogenica Y-27499.</title>
        <authorList>
            <person name="Donic C."/>
            <person name="Kralova J.S."/>
            <person name="Fidel L."/>
            <person name="Ben-Dor S."/>
            <person name="Jung S."/>
        </authorList>
    </citation>
    <scope>NUCLEOTIDE SEQUENCE [LARGE SCALE GENOMIC DNA]</scope>
    <source>
        <strain evidence="4">Y27499</strain>
    </source>
</reference>
<dbReference type="PRINTS" id="PR00888">
    <property type="entry name" value="SM22CALPONIN"/>
</dbReference>
<evidence type="ECO:0000313" key="3">
    <source>
        <dbReference type="EMBL" id="KAK5781992.1"/>
    </source>
</evidence>
<feature type="domain" description="Calponin-homology (CH)" evidence="2">
    <location>
        <begin position="28"/>
        <end position="142"/>
    </location>
</feature>
<dbReference type="PROSITE" id="PS50021">
    <property type="entry name" value="CH"/>
    <property type="match status" value="1"/>
</dbReference>
<dbReference type="SUPFAM" id="SSF47576">
    <property type="entry name" value="Calponin-homology domain, CH-domain"/>
    <property type="match status" value="1"/>
</dbReference>
<dbReference type="AlphaFoldDB" id="A0AAN7WQS2"/>
<organism evidence="3 4">
    <name type="scientific">Arxiozyma heterogenica</name>
    <dbReference type="NCBI Taxonomy" id="278026"/>
    <lineage>
        <taxon>Eukaryota</taxon>
        <taxon>Fungi</taxon>
        <taxon>Dikarya</taxon>
        <taxon>Ascomycota</taxon>
        <taxon>Saccharomycotina</taxon>
        <taxon>Saccharomycetes</taxon>
        <taxon>Saccharomycetales</taxon>
        <taxon>Saccharomycetaceae</taxon>
        <taxon>Arxiozyma</taxon>
    </lineage>
</organism>
<dbReference type="InterPro" id="IPR003096">
    <property type="entry name" value="SM22_calponin"/>
</dbReference>
<dbReference type="GO" id="GO:0051015">
    <property type="term" value="F:actin filament binding"/>
    <property type="evidence" value="ECO:0007669"/>
    <property type="project" value="TreeGrafter"/>
</dbReference>